<keyword evidence="2" id="KW-1185">Reference proteome</keyword>
<accession>A0A1H3KSK9</accession>
<proteinExistence type="predicted"/>
<name>A0A1H3KSK9_9BACT</name>
<reference evidence="1 2" key="1">
    <citation type="submission" date="2016-10" db="EMBL/GenBank/DDBJ databases">
        <authorList>
            <person name="Varghese N."/>
            <person name="Submissions S."/>
        </authorList>
    </citation>
    <scope>NUCLEOTIDE SEQUENCE [LARGE SCALE GENOMIC DNA]</scope>
    <source>
        <strain evidence="1 2">DSM 17997</strain>
    </source>
</reference>
<comment type="caution">
    <text evidence="1">The sequence shown here is derived from an EMBL/GenBank/DDBJ whole genome shotgun (WGS) entry which is preliminary data.</text>
</comment>
<gene>
    <name evidence="1" type="ORF">SAMN05444412_101505</name>
</gene>
<organism evidence="1 2">
    <name type="scientific">Rhodonellum ikkaensis</name>
    <dbReference type="NCBI Taxonomy" id="336829"/>
    <lineage>
        <taxon>Bacteria</taxon>
        <taxon>Pseudomonadati</taxon>
        <taxon>Bacteroidota</taxon>
        <taxon>Cytophagia</taxon>
        <taxon>Cytophagales</taxon>
        <taxon>Cytophagaceae</taxon>
        <taxon>Rhodonellum</taxon>
    </lineage>
</organism>
<evidence type="ECO:0000313" key="2">
    <source>
        <dbReference type="Proteomes" id="UP000199663"/>
    </source>
</evidence>
<evidence type="ECO:0000313" key="1">
    <source>
        <dbReference type="EMBL" id="SDY55070.1"/>
    </source>
</evidence>
<protein>
    <recommendedName>
        <fullName evidence="3">Fido domain-containing protein</fullName>
    </recommendedName>
</protein>
<sequence length="77" mass="8644">MERPSFFSIFVRQIESNENPGILQETHARYFGAYRFVEAALLSLFGTQPFHRGNAILALVKASGLELLLQTPDDSCL</sequence>
<dbReference type="EMBL" id="FNQC01000001">
    <property type="protein sequence ID" value="SDY55070.1"/>
    <property type="molecule type" value="Genomic_DNA"/>
</dbReference>
<evidence type="ECO:0008006" key="3">
    <source>
        <dbReference type="Google" id="ProtNLM"/>
    </source>
</evidence>
<dbReference type="Proteomes" id="UP000199663">
    <property type="component" value="Unassembled WGS sequence"/>
</dbReference>